<evidence type="ECO:0000256" key="5">
    <source>
        <dbReference type="PIRSR" id="PIRSR602081-2"/>
    </source>
</evidence>
<dbReference type="GO" id="GO:0071949">
    <property type="term" value="F:FAD binding"/>
    <property type="evidence" value="ECO:0007669"/>
    <property type="project" value="TreeGrafter"/>
</dbReference>
<comment type="similarity">
    <text evidence="1">Belongs to the DNA photolyase class-1 family.</text>
</comment>
<evidence type="ECO:0000256" key="3">
    <source>
        <dbReference type="ARBA" id="ARBA00022827"/>
    </source>
</evidence>
<feature type="compositionally biased region" description="Basic residues" evidence="6">
    <location>
        <begin position="639"/>
        <end position="649"/>
    </location>
</feature>
<feature type="binding site" evidence="4">
    <location>
        <position position="381"/>
    </location>
    <ligand>
        <name>FAD</name>
        <dbReference type="ChEBI" id="CHEBI:57692"/>
    </ligand>
</feature>
<comment type="cofactor">
    <cofactor evidence="4">
        <name>FAD</name>
        <dbReference type="ChEBI" id="CHEBI:57692"/>
    </cofactor>
    <text evidence="4">Binds 1 FAD per subunit.</text>
</comment>
<dbReference type="InterPro" id="IPR036134">
    <property type="entry name" value="Crypto/Photolyase_FAD-like_sf"/>
</dbReference>
<dbReference type="InterPro" id="IPR006050">
    <property type="entry name" value="DNA_photolyase_N"/>
</dbReference>
<feature type="site" description="Electron transfer via tryptophanyl radical" evidence="5">
    <location>
        <position position="564"/>
    </location>
</feature>
<keyword evidence="8" id="KW-0456">Lyase</keyword>
<comment type="caution">
    <text evidence="8">The sequence shown here is derived from an EMBL/GenBank/DDBJ whole genome shotgun (WGS) entry which is preliminary data.</text>
</comment>
<dbReference type="Gene3D" id="3.40.50.620">
    <property type="entry name" value="HUPs"/>
    <property type="match status" value="1"/>
</dbReference>
<protein>
    <submittedName>
        <fullName evidence="8">DNA photolyase, FAD-binding/Cryptochrome</fullName>
    </submittedName>
</protein>
<evidence type="ECO:0000256" key="6">
    <source>
        <dbReference type="SAM" id="MobiDB-lite"/>
    </source>
</evidence>
<dbReference type="GeneID" id="33557194"/>
<dbReference type="PANTHER" id="PTHR11455:SF22">
    <property type="entry name" value="CRYPTOCHROME DASH"/>
    <property type="match status" value="1"/>
</dbReference>
<dbReference type="Pfam" id="PF03441">
    <property type="entry name" value="FAD_binding_7"/>
    <property type="match status" value="1"/>
</dbReference>
<dbReference type="InterPro" id="IPR005101">
    <property type="entry name" value="Cryptochr/Photolyase_FAD-bd"/>
</dbReference>
<dbReference type="InterPro" id="IPR014729">
    <property type="entry name" value="Rossmann-like_a/b/a_fold"/>
</dbReference>
<sequence>MLLLLLRRAGLLRIHRQAPQRTMSTFIHLHTLDLRVHDSPSLFISHDPSSNLSNQVNHFLPVYIFDERALDVSHLPEGSKPFSPRIRPSEDGRPNGAQQTRAAPTSRVAQFHRTSPHRLWNLLEAVYGLRDTYRRSGGDLLIGYGRPEILIPQLIKTLGEDHVAGVWAQKEYTLEESNMLKNLRKSLPGKVKLQLNDSKTLIPSKHLPFDPAKQTPDVYTAFRKRVEGMGLTLGDNEMLVPPVLTARWSPSKIFNDVRVSVGKKRVNLKSFPDIKLEGKGWIRSGSEYDSMQAMYSALVKPLLDHPPLAGWSSVVKSSDEPPDFHPESALPSEGGSEASALTRLEDYVGHDPKSEEKDGENDNDTDRRDSVWLGGAKAKTYKDTRNGLVGEAFSTKFAGFLALGTLSAREAGWRVGELLQRVGKDAKVRGNVYWILFELLWRDYFQFTTLRYNHKPSSLFDIDGFAASMQDSHEHERPDPNDWHKPNWDDPNDPARRWCEGKTGVPFIDAPMIELRETGYMSNRSRQNVASFLTKDLYVDWRIGAEFFEMHLIDYDTCSNWGNWQYQAGVGNDPRASRQFNPIKQAHDYDADSEYVKLWLPQLEGLPDDIIQTPWLSNKQIKDYPSKPIVENPQWKKFYHKTPGKHSKNKGNGGNGGRGGGGTYRGRSRGTGTGRYGEAHRGPNQ</sequence>
<feature type="site" description="Electron transfer via tryptophanyl radical" evidence="5">
    <location>
        <position position="488"/>
    </location>
</feature>
<proteinExistence type="inferred from homology"/>
<evidence type="ECO:0000313" key="8">
    <source>
        <dbReference type="EMBL" id="ORX38588.1"/>
    </source>
</evidence>
<dbReference type="PROSITE" id="PS51645">
    <property type="entry name" value="PHR_CRY_ALPHA_BETA"/>
    <property type="match status" value="1"/>
</dbReference>
<dbReference type="PRINTS" id="PR00147">
    <property type="entry name" value="DNAPHOTLYASE"/>
</dbReference>
<dbReference type="Gene3D" id="1.25.40.80">
    <property type="match status" value="1"/>
</dbReference>
<dbReference type="SUPFAM" id="SSF48173">
    <property type="entry name" value="Cryptochrome/photolyase FAD-binding domain"/>
    <property type="match status" value="1"/>
</dbReference>
<dbReference type="GO" id="GO:0003904">
    <property type="term" value="F:deoxyribodipyrimidine photo-lyase activity"/>
    <property type="evidence" value="ECO:0007669"/>
    <property type="project" value="TreeGrafter"/>
</dbReference>
<dbReference type="GO" id="GO:0003684">
    <property type="term" value="F:damaged DNA binding"/>
    <property type="evidence" value="ECO:0007669"/>
    <property type="project" value="TreeGrafter"/>
</dbReference>
<feature type="region of interest" description="Disordered" evidence="6">
    <location>
        <begin position="77"/>
        <end position="110"/>
    </location>
</feature>
<name>A0A1Y1UKL7_9TREE</name>
<evidence type="ECO:0000256" key="1">
    <source>
        <dbReference type="ARBA" id="ARBA00005862"/>
    </source>
</evidence>
<evidence type="ECO:0000259" key="7">
    <source>
        <dbReference type="PROSITE" id="PS51645"/>
    </source>
</evidence>
<gene>
    <name evidence="8" type="ORF">BD324DRAFT_621491</name>
</gene>
<evidence type="ECO:0000256" key="4">
    <source>
        <dbReference type="PIRSR" id="PIRSR602081-1"/>
    </source>
</evidence>
<feature type="domain" description="Photolyase/cryptochrome alpha/beta" evidence="7">
    <location>
        <begin position="24"/>
        <end position="201"/>
    </location>
</feature>
<evidence type="ECO:0000313" key="9">
    <source>
        <dbReference type="Proteomes" id="UP000193218"/>
    </source>
</evidence>
<feature type="compositionally biased region" description="Gly residues" evidence="6">
    <location>
        <begin position="651"/>
        <end position="675"/>
    </location>
</feature>
<keyword evidence="9" id="KW-1185">Reference proteome</keyword>
<dbReference type="Gene3D" id="1.10.579.10">
    <property type="entry name" value="DNA Cyclobutane Dipyrimidine Photolyase, subunit A, domain 3"/>
    <property type="match status" value="1"/>
</dbReference>
<feature type="region of interest" description="Disordered" evidence="6">
    <location>
        <begin position="313"/>
        <end position="336"/>
    </location>
</feature>
<dbReference type="InParanoid" id="A0A1Y1UKL7"/>
<accession>A0A1Y1UKL7</accession>
<dbReference type="GO" id="GO:0000719">
    <property type="term" value="P:photoreactive repair"/>
    <property type="evidence" value="ECO:0007669"/>
    <property type="project" value="TreeGrafter"/>
</dbReference>
<dbReference type="RefSeq" id="XP_021872510.1">
    <property type="nucleotide sequence ID" value="XM_022015385.1"/>
</dbReference>
<dbReference type="STRING" id="4999.A0A1Y1UKL7"/>
<organism evidence="8 9">
    <name type="scientific">Kockovaella imperatae</name>
    <dbReference type="NCBI Taxonomy" id="4999"/>
    <lineage>
        <taxon>Eukaryota</taxon>
        <taxon>Fungi</taxon>
        <taxon>Dikarya</taxon>
        <taxon>Basidiomycota</taxon>
        <taxon>Agaricomycotina</taxon>
        <taxon>Tremellomycetes</taxon>
        <taxon>Tremellales</taxon>
        <taxon>Cuniculitremaceae</taxon>
        <taxon>Kockovaella</taxon>
    </lineage>
</organism>
<evidence type="ECO:0000256" key="2">
    <source>
        <dbReference type="ARBA" id="ARBA00022630"/>
    </source>
</evidence>
<dbReference type="EMBL" id="NBSH01000004">
    <property type="protein sequence ID" value="ORX38588.1"/>
    <property type="molecule type" value="Genomic_DNA"/>
</dbReference>
<keyword evidence="2 4" id="KW-0285">Flavoprotein</keyword>
<feature type="binding site" evidence="4">
    <location>
        <begin position="554"/>
        <end position="556"/>
    </location>
    <ligand>
        <name>FAD</name>
        <dbReference type="ChEBI" id="CHEBI:57692"/>
    </ligand>
</feature>
<feature type="region of interest" description="Disordered" evidence="6">
    <location>
        <begin position="639"/>
        <end position="685"/>
    </location>
</feature>
<dbReference type="InterPro" id="IPR002081">
    <property type="entry name" value="Cryptochrome/DNA_photolyase_1"/>
</dbReference>
<dbReference type="PANTHER" id="PTHR11455">
    <property type="entry name" value="CRYPTOCHROME"/>
    <property type="match status" value="1"/>
</dbReference>
<feature type="site" description="Electron transfer via tryptophanyl radical" evidence="5">
    <location>
        <position position="541"/>
    </location>
</feature>
<dbReference type="OrthoDB" id="435881at2759"/>
<dbReference type="SUPFAM" id="SSF52425">
    <property type="entry name" value="Cryptochrome/photolyase, N-terminal domain"/>
    <property type="match status" value="1"/>
</dbReference>
<dbReference type="Pfam" id="PF00875">
    <property type="entry name" value="DNA_photolyase"/>
    <property type="match status" value="1"/>
</dbReference>
<feature type="region of interest" description="Disordered" evidence="6">
    <location>
        <begin position="350"/>
        <end position="369"/>
    </location>
</feature>
<feature type="compositionally biased region" description="Basic and acidic residues" evidence="6">
    <location>
        <begin position="317"/>
        <end position="326"/>
    </location>
</feature>
<dbReference type="AlphaFoldDB" id="A0A1Y1UKL7"/>
<keyword evidence="3 4" id="KW-0274">FAD</keyword>
<reference evidence="8 9" key="1">
    <citation type="submission" date="2017-03" db="EMBL/GenBank/DDBJ databases">
        <title>Widespread Adenine N6-methylation of Active Genes in Fungi.</title>
        <authorList>
            <consortium name="DOE Joint Genome Institute"/>
            <person name="Mondo S.J."/>
            <person name="Dannebaum R.O."/>
            <person name="Kuo R.C."/>
            <person name="Louie K.B."/>
            <person name="Bewick A.J."/>
            <person name="Labutti K."/>
            <person name="Haridas S."/>
            <person name="Kuo A."/>
            <person name="Salamov A."/>
            <person name="Ahrendt S.R."/>
            <person name="Lau R."/>
            <person name="Bowen B.P."/>
            <person name="Lipzen A."/>
            <person name="Sullivan W."/>
            <person name="Andreopoulos W.B."/>
            <person name="Clum A."/>
            <person name="Lindquist E."/>
            <person name="Daum C."/>
            <person name="Northen T.R."/>
            <person name="Ramamoorthy G."/>
            <person name="Schmitz R.J."/>
            <person name="Gryganskyi A."/>
            <person name="Culley D."/>
            <person name="Magnuson J."/>
            <person name="James T.Y."/>
            <person name="O'Malley M.A."/>
            <person name="Stajich J.E."/>
            <person name="Spatafora J.W."/>
            <person name="Visel A."/>
            <person name="Grigoriev I.V."/>
        </authorList>
    </citation>
    <scope>NUCLEOTIDE SEQUENCE [LARGE SCALE GENOMIC DNA]</scope>
    <source>
        <strain evidence="8 9">NRRL Y-17943</strain>
    </source>
</reference>
<dbReference type="Proteomes" id="UP000193218">
    <property type="component" value="Unassembled WGS sequence"/>
</dbReference>
<dbReference type="InterPro" id="IPR036155">
    <property type="entry name" value="Crypto/Photolyase_N_sf"/>
</dbReference>